<protein>
    <submittedName>
        <fullName evidence="11">Response regulator</fullName>
    </submittedName>
</protein>
<dbReference type="SUPFAM" id="SSF46785">
    <property type="entry name" value="Winged helix' DNA-binding domain"/>
    <property type="match status" value="1"/>
</dbReference>
<gene>
    <name evidence="11" type="ORF">GCM10010978_00230</name>
</gene>
<dbReference type="Proteomes" id="UP000602050">
    <property type="component" value="Unassembled WGS sequence"/>
</dbReference>
<evidence type="ECO:0000256" key="8">
    <source>
        <dbReference type="ARBA" id="ARBA00023163"/>
    </source>
</evidence>
<feature type="modified residue" description="4-aspartylphosphate" evidence="9">
    <location>
        <position position="54"/>
    </location>
</feature>
<dbReference type="GO" id="GO:0000156">
    <property type="term" value="F:phosphorelay response regulator activity"/>
    <property type="evidence" value="ECO:0007669"/>
    <property type="project" value="TreeGrafter"/>
</dbReference>
<name>A0A8J2ZQ04_9BACI</name>
<feature type="domain" description="Response regulatory" evidence="10">
    <location>
        <begin position="3"/>
        <end position="119"/>
    </location>
</feature>
<evidence type="ECO:0000256" key="1">
    <source>
        <dbReference type="ARBA" id="ARBA00004496"/>
    </source>
</evidence>
<sequence length="219" mass="25293">MIRAVIVEDDPMVLEVNKAFLKKSSFYTCIGSAGTGKDALELITETKPDLVLLDIYLPDMSGIDVLREIRKRDIPADVIMITAARDVKTVQQIFRFGAVDYLVKPFRYERFKQALDTYYTMWKKLNHLDAVSQADIDEWNEKKEQEETLPKGLSEVTLKQVLMALHDEEKPKTAEQLASKLGMARVTVRRYLDYLVKTNQIQMQVEYGRVGRPSNYYFV</sequence>
<dbReference type="SMART" id="SM00448">
    <property type="entry name" value="REC"/>
    <property type="match status" value="1"/>
</dbReference>
<keyword evidence="8" id="KW-0804">Transcription</keyword>
<dbReference type="InterPro" id="IPR051271">
    <property type="entry name" value="2C-system_Tx_regulators"/>
</dbReference>
<keyword evidence="3 9" id="KW-0597">Phosphoprotein</keyword>
<keyword evidence="2" id="KW-0963">Cytoplasm</keyword>
<dbReference type="PANTHER" id="PTHR45526">
    <property type="entry name" value="TRANSCRIPTIONAL REGULATORY PROTEIN DPIA"/>
    <property type="match status" value="1"/>
</dbReference>
<evidence type="ECO:0000256" key="9">
    <source>
        <dbReference type="PROSITE-ProRule" id="PRU00169"/>
    </source>
</evidence>
<keyword evidence="6" id="KW-0238">DNA-binding</keyword>
<dbReference type="SUPFAM" id="SSF52172">
    <property type="entry name" value="CheY-like"/>
    <property type="match status" value="1"/>
</dbReference>
<dbReference type="Gene3D" id="3.40.50.2300">
    <property type="match status" value="1"/>
</dbReference>
<evidence type="ECO:0000256" key="4">
    <source>
        <dbReference type="ARBA" id="ARBA00023012"/>
    </source>
</evidence>
<dbReference type="AlphaFoldDB" id="A0A8J2ZQ04"/>
<dbReference type="InterPro" id="IPR001789">
    <property type="entry name" value="Sig_transdc_resp-reg_receiver"/>
</dbReference>
<dbReference type="Pfam" id="PF00072">
    <property type="entry name" value="Response_reg"/>
    <property type="match status" value="1"/>
</dbReference>
<evidence type="ECO:0000313" key="12">
    <source>
        <dbReference type="Proteomes" id="UP000602050"/>
    </source>
</evidence>
<dbReference type="EMBL" id="BMEV01000001">
    <property type="protein sequence ID" value="GGH67847.1"/>
    <property type="molecule type" value="Genomic_DNA"/>
</dbReference>
<dbReference type="InterPro" id="IPR024187">
    <property type="entry name" value="Sig_transdc_resp-reg_cit/mal"/>
</dbReference>
<organism evidence="11 12">
    <name type="scientific">Compostibacillus humi</name>
    <dbReference type="NCBI Taxonomy" id="1245525"/>
    <lineage>
        <taxon>Bacteria</taxon>
        <taxon>Bacillati</taxon>
        <taxon>Bacillota</taxon>
        <taxon>Bacilli</taxon>
        <taxon>Bacillales</taxon>
        <taxon>Bacillaceae</taxon>
        <taxon>Compostibacillus</taxon>
    </lineage>
</organism>
<comment type="caution">
    <text evidence="11">The sequence shown here is derived from an EMBL/GenBank/DDBJ whole genome shotgun (WGS) entry which is preliminary data.</text>
</comment>
<reference evidence="11" key="1">
    <citation type="journal article" date="2014" name="Int. J. Syst. Evol. Microbiol.">
        <title>Complete genome sequence of Corynebacterium casei LMG S-19264T (=DSM 44701T), isolated from a smear-ripened cheese.</title>
        <authorList>
            <consortium name="US DOE Joint Genome Institute (JGI-PGF)"/>
            <person name="Walter F."/>
            <person name="Albersmeier A."/>
            <person name="Kalinowski J."/>
            <person name="Ruckert C."/>
        </authorList>
    </citation>
    <scope>NUCLEOTIDE SEQUENCE</scope>
    <source>
        <strain evidence="11">CGMCC 1.12360</strain>
    </source>
</reference>
<dbReference type="RefSeq" id="WP_188390324.1">
    <property type="nucleotide sequence ID" value="NZ_BMEV01000001.1"/>
</dbReference>
<keyword evidence="12" id="KW-1185">Reference proteome</keyword>
<dbReference type="InterPro" id="IPR048714">
    <property type="entry name" value="DpiA-like_HTH"/>
</dbReference>
<dbReference type="PANTHER" id="PTHR45526:SF1">
    <property type="entry name" value="TRANSCRIPTIONAL REGULATORY PROTEIN DCUR-RELATED"/>
    <property type="match status" value="1"/>
</dbReference>
<proteinExistence type="predicted"/>
<evidence type="ECO:0000313" key="11">
    <source>
        <dbReference type="EMBL" id="GGH67847.1"/>
    </source>
</evidence>
<evidence type="ECO:0000256" key="7">
    <source>
        <dbReference type="ARBA" id="ARBA00023159"/>
    </source>
</evidence>
<evidence type="ECO:0000256" key="6">
    <source>
        <dbReference type="ARBA" id="ARBA00023125"/>
    </source>
</evidence>
<dbReference type="InterPro" id="IPR011006">
    <property type="entry name" value="CheY-like_superfamily"/>
</dbReference>
<keyword evidence="5" id="KW-0805">Transcription regulation</keyword>
<dbReference type="Gene3D" id="1.10.10.10">
    <property type="entry name" value="Winged helix-like DNA-binding domain superfamily/Winged helix DNA-binding domain"/>
    <property type="match status" value="1"/>
</dbReference>
<accession>A0A8J2ZQ04</accession>
<evidence type="ECO:0000256" key="5">
    <source>
        <dbReference type="ARBA" id="ARBA00023015"/>
    </source>
</evidence>
<reference evidence="11" key="2">
    <citation type="submission" date="2020-09" db="EMBL/GenBank/DDBJ databases">
        <authorList>
            <person name="Sun Q."/>
            <person name="Zhou Y."/>
        </authorList>
    </citation>
    <scope>NUCLEOTIDE SEQUENCE</scope>
    <source>
        <strain evidence="11">CGMCC 1.12360</strain>
    </source>
</reference>
<evidence type="ECO:0000256" key="3">
    <source>
        <dbReference type="ARBA" id="ARBA00022553"/>
    </source>
</evidence>
<dbReference type="GO" id="GO:0003677">
    <property type="term" value="F:DNA binding"/>
    <property type="evidence" value="ECO:0007669"/>
    <property type="project" value="UniProtKB-KW"/>
</dbReference>
<comment type="subcellular location">
    <subcellularLocation>
        <location evidence="1">Cytoplasm</location>
    </subcellularLocation>
</comment>
<evidence type="ECO:0000256" key="2">
    <source>
        <dbReference type="ARBA" id="ARBA00022490"/>
    </source>
</evidence>
<dbReference type="CDD" id="cd19925">
    <property type="entry name" value="REC_citrate_TCS"/>
    <property type="match status" value="1"/>
</dbReference>
<dbReference type="InterPro" id="IPR036388">
    <property type="entry name" value="WH-like_DNA-bd_sf"/>
</dbReference>
<dbReference type="GO" id="GO:0003700">
    <property type="term" value="F:DNA-binding transcription factor activity"/>
    <property type="evidence" value="ECO:0007669"/>
    <property type="project" value="InterPro"/>
</dbReference>
<dbReference type="PIRSF" id="PIRSF006171">
    <property type="entry name" value="RR_citrat_malat"/>
    <property type="match status" value="1"/>
</dbReference>
<dbReference type="InterPro" id="IPR036390">
    <property type="entry name" value="WH_DNA-bd_sf"/>
</dbReference>
<keyword evidence="4" id="KW-0902">Two-component regulatory system</keyword>
<evidence type="ECO:0000259" key="10">
    <source>
        <dbReference type="PROSITE" id="PS50110"/>
    </source>
</evidence>
<dbReference type="PROSITE" id="PS50110">
    <property type="entry name" value="RESPONSE_REGULATORY"/>
    <property type="match status" value="1"/>
</dbReference>
<keyword evidence="7" id="KW-0010">Activator</keyword>
<dbReference type="GO" id="GO:0005737">
    <property type="term" value="C:cytoplasm"/>
    <property type="evidence" value="ECO:0007669"/>
    <property type="project" value="UniProtKB-SubCell"/>
</dbReference>
<dbReference type="Pfam" id="PF20714">
    <property type="entry name" value="HTH_64"/>
    <property type="match status" value="1"/>
</dbReference>